<dbReference type="SMART" id="SM00824">
    <property type="entry name" value="PKS_TE"/>
    <property type="match status" value="1"/>
</dbReference>
<dbReference type="PROSITE" id="PS50075">
    <property type="entry name" value="CARRIER"/>
    <property type="match status" value="1"/>
</dbReference>
<dbReference type="SUPFAM" id="SSF47336">
    <property type="entry name" value="ACP-like"/>
    <property type="match status" value="1"/>
</dbReference>
<dbReference type="InterPro" id="IPR036736">
    <property type="entry name" value="ACP-like_sf"/>
</dbReference>
<evidence type="ECO:0000256" key="1">
    <source>
        <dbReference type="ARBA" id="ARBA00022450"/>
    </source>
</evidence>
<dbReference type="SUPFAM" id="SSF56801">
    <property type="entry name" value="Acetyl-CoA synthetase-like"/>
    <property type="match status" value="1"/>
</dbReference>
<proteinExistence type="predicted"/>
<feature type="domain" description="Carrier" evidence="3">
    <location>
        <begin position="588"/>
        <end position="664"/>
    </location>
</feature>
<dbReference type="InterPro" id="IPR025110">
    <property type="entry name" value="AMP-bd_C"/>
</dbReference>
<dbReference type="Gene3D" id="3.90.820.10">
    <property type="entry name" value="Structural Genomics, Unknown Function 30-nov-00 1gh9 Mol_id"/>
    <property type="match status" value="1"/>
</dbReference>
<evidence type="ECO:0000313" key="5">
    <source>
        <dbReference type="Proteomes" id="UP001321492"/>
    </source>
</evidence>
<organism evidence="4 5">
    <name type="scientific">Chelatococcus albus</name>
    <dbReference type="NCBI Taxonomy" id="3047466"/>
    <lineage>
        <taxon>Bacteria</taxon>
        <taxon>Pseudomonadati</taxon>
        <taxon>Pseudomonadota</taxon>
        <taxon>Alphaproteobacteria</taxon>
        <taxon>Hyphomicrobiales</taxon>
        <taxon>Chelatococcaceae</taxon>
        <taxon>Chelatococcus</taxon>
    </lineage>
</organism>
<evidence type="ECO:0000259" key="3">
    <source>
        <dbReference type="PROSITE" id="PS50075"/>
    </source>
</evidence>
<dbReference type="Proteomes" id="UP001321492">
    <property type="component" value="Unassembled WGS sequence"/>
</dbReference>
<dbReference type="RefSeq" id="WP_283738676.1">
    <property type="nucleotide sequence ID" value="NZ_JASJEV010000001.1"/>
</dbReference>
<dbReference type="Gene3D" id="3.40.50.1820">
    <property type="entry name" value="alpha/beta hydrolase"/>
    <property type="match status" value="1"/>
</dbReference>
<dbReference type="EMBL" id="JASJEV010000001">
    <property type="protein sequence ID" value="MDJ1156672.1"/>
    <property type="molecule type" value="Genomic_DNA"/>
</dbReference>
<dbReference type="InterPro" id="IPR000873">
    <property type="entry name" value="AMP-dep_synth/lig_dom"/>
</dbReference>
<dbReference type="SUPFAM" id="SSF160582">
    <property type="entry name" value="MbtH-like"/>
    <property type="match status" value="1"/>
</dbReference>
<protein>
    <submittedName>
        <fullName evidence="4">Amino acid adenylation domain-containing protein</fullName>
    </submittedName>
</protein>
<dbReference type="InterPro" id="IPR045851">
    <property type="entry name" value="AMP-bd_C_sf"/>
</dbReference>
<dbReference type="InterPro" id="IPR009081">
    <property type="entry name" value="PP-bd_ACP"/>
</dbReference>
<keyword evidence="5" id="KW-1185">Reference proteome</keyword>
<evidence type="ECO:0000313" key="4">
    <source>
        <dbReference type="EMBL" id="MDJ1156672.1"/>
    </source>
</evidence>
<dbReference type="InterPro" id="IPR001031">
    <property type="entry name" value="Thioesterase"/>
</dbReference>
<dbReference type="PANTHER" id="PTHR45527:SF1">
    <property type="entry name" value="FATTY ACID SYNTHASE"/>
    <property type="match status" value="1"/>
</dbReference>
<dbReference type="InterPro" id="IPR020845">
    <property type="entry name" value="AMP-binding_CS"/>
</dbReference>
<keyword evidence="2" id="KW-0597">Phosphoprotein</keyword>
<dbReference type="Gene3D" id="3.30.300.30">
    <property type="match status" value="1"/>
</dbReference>
<dbReference type="PROSITE" id="PS00012">
    <property type="entry name" value="PHOSPHOPANTETHEINE"/>
    <property type="match status" value="1"/>
</dbReference>
<dbReference type="Pfam" id="PF00975">
    <property type="entry name" value="Thioesterase"/>
    <property type="match status" value="1"/>
</dbReference>
<evidence type="ECO:0000256" key="2">
    <source>
        <dbReference type="ARBA" id="ARBA00022553"/>
    </source>
</evidence>
<gene>
    <name evidence="4" type="ORF">QNA08_00205</name>
</gene>
<dbReference type="Pfam" id="PF13193">
    <property type="entry name" value="AMP-binding_C"/>
    <property type="match status" value="1"/>
</dbReference>
<dbReference type="Gene3D" id="1.10.1200.10">
    <property type="entry name" value="ACP-like"/>
    <property type="match status" value="1"/>
</dbReference>
<dbReference type="SMART" id="SM00923">
    <property type="entry name" value="MbtH"/>
    <property type="match status" value="1"/>
</dbReference>
<name>A0ABT7ABC2_9HYPH</name>
<dbReference type="Gene3D" id="2.30.38.10">
    <property type="entry name" value="Luciferase, Domain 3"/>
    <property type="match status" value="1"/>
</dbReference>
<dbReference type="InterPro" id="IPR006162">
    <property type="entry name" value="Ppantetheine_attach_site"/>
</dbReference>
<comment type="caution">
    <text evidence="4">The sequence shown here is derived from an EMBL/GenBank/DDBJ whole genome shotgun (WGS) entry which is preliminary data.</text>
</comment>
<sequence>MAIDDEDTIFDVVVNGAEQFSIWLRGHATPDGWRSTGFTGTREACCAHIDVIWGDMRPRRLRDFLAGPAVHPAWQAGPGAPAPVHRLIADHARVRPDAPAVIQGDETVSFAALDAEANRLARHLLALGLAPEMRVGVALERSPAMIVAFLAVLKAGGAFVPVDPGHPAERIAHVLGDAGVTLVLIERRLAARLPDLPGTMLVACDGPAPSAMPGTDPDVPVHPDQLAYLIYTSGSTGRPKGVAVAHGPLAAHCLATGDLYDMTPLSRELHFLSVSFDGAHERWMVPLAFGGSIVLRDQDLWSAGETLAAMGRHGVTNAGFPPRYLHQVAEWAEEVGSAPPVRLYSFGGEGMSPATFALVKRALRPQWLINGYGPTEAVISPLAWKVPASESFTGAYAPIGRAVGPRHAYILDERLAPVPEGSVGELFIGGDGLARGYHRRPGATAERFLPDPFAGGGGRMYRTGDLVRRREDGAIDYLGRRDQQVKLRGFRIELGEVEARLAELEAVSASAAALREGPGGSMLVGYVVPAAGAQMEPTALRTALARSLPDYMVPSRIVVLDSLPFTPNGKLDRAALPAPDIETASLLPPRTAMESDIADIWQEVLGLRAVGIDQNFFELGGNSLTALKVLSRLAGLFPDRGITIAQLFNHQTVAELAAAIAAGAAGEPEVVHMRRSGSRPMLYCFPGLLVSTREYAKLVAHLGPDQPATAFICYSLTQDKTRTASVEELAGRYADHIRRASGGVPCTLLGWSWGGILAYETARLLGTSVEMNFVGMLDVCALDAEFAVNAEVVLDPSDRAMLERRIAAWLGRTRMRAGWESLFARMDADVYTRFLAYVHNSKEDLPLDGPDIGSREHIFWTLIENAMIFRNYRMERFDCPIHAWIAEESIRRGFKLIDWRDYSNRVERVEVVPGTDHLNIVTAEAFHASFAASVEANLTGRAASRRQLRLAAVAR</sequence>
<keyword evidence="1" id="KW-0596">Phosphopantetheine</keyword>
<reference evidence="4 5" key="1">
    <citation type="submission" date="2023-05" db="EMBL/GenBank/DDBJ databases">
        <title>Chelatococcus sp. nov., a moderately thermophilic bacterium isolated from hot spring microbial mat.</title>
        <authorList>
            <person name="Hu C.-J."/>
            <person name="Li W.-J."/>
        </authorList>
    </citation>
    <scope>NUCLEOTIDE SEQUENCE [LARGE SCALE GENOMIC DNA]</scope>
    <source>
        <strain evidence="4 5">SYSU G07232</strain>
    </source>
</reference>
<dbReference type="PANTHER" id="PTHR45527">
    <property type="entry name" value="NONRIBOSOMAL PEPTIDE SYNTHETASE"/>
    <property type="match status" value="1"/>
</dbReference>
<dbReference type="InterPro" id="IPR020802">
    <property type="entry name" value="TesA-like"/>
</dbReference>
<dbReference type="InterPro" id="IPR038020">
    <property type="entry name" value="MbtH-like_sf"/>
</dbReference>
<dbReference type="SMART" id="SM00823">
    <property type="entry name" value="PKS_PP"/>
    <property type="match status" value="1"/>
</dbReference>
<dbReference type="InterPro" id="IPR020806">
    <property type="entry name" value="PKS_PP-bd"/>
</dbReference>
<dbReference type="InterPro" id="IPR029058">
    <property type="entry name" value="AB_hydrolase_fold"/>
</dbReference>
<dbReference type="Pfam" id="PF00501">
    <property type="entry name" value="AMP-binding"/>
    <property type="match status" value="1"/>
</dbReference>
<accession>A0ABT7ABC2</accession>
<dbReference type="Pfam" id="PF00550">
    <property type="entry name" value="PP-binding"/>
    <property type="match status" value="1"/>
</dbReference>
<dbReference type="NCBIfam" id="TIGR01733">
    <property type="entry name" value="AA-adenyl-dom"/>
    <property type="match status" value="1"/>
</dbReference>
<dbReference type="InterPro" id="IPR010071">
    <property type="entry name" value="AA_adenyl_dom"/>
</dbReference>
<dbReference type="PROSITE" id="PS00455">
    <property type="entry name" value="AMP_BINDING"/>
    <property type="match status" value="1"/>
</dbReference>
<dbReference type="InterPro" id="IPR005153">
    <property type="entry name" value="MbtH-like_dom"/>
</dbReference>
<dbReference type="CDD" id="cd17649">
    <property type="entry name" value="A_NRPS_PvdJ-like"/>
    <property type="match status" value="1"/>
</dbReference>
<dbReference type="Pfam" id="PF03621">
    <property type="entry name" value="MbtH"/>
    <property type="match status" value="1"/>
</dbReference>
<dbReference type="SUPFAM" id="SSF53474">
    <property type="entry name" value="alpha/beta-Hydrolases"/>
    <property type="match status" value="1"/>
</dbReference>
<dbReference type="Gene3D" id="3.40.50.980">
    <property type="match status" value="2"/>
</dbReference>